<dbReference type="RefSeq" id="WP_243653732.1">
    <property type="nucleotide sequence ID" value="NZ_SMFZ01000002.1"/>
</dbReference>
<comment type="caution">
    <text evidence="18">The sequence shown here is derived from an EMBL/GenBank/DDBJ whole genome shotgun (WGS) entry which is preliminary data.</text>
</comment>
<dbReference type="GO" id="GO:0046872">
    <property type="term" value="F:metal ion binding"/>
    <property type="evidence" value="ECO:0007669"/>
    <property type="project" value="UniProtKB-KW"/>
</dbReference>
<evidence type="ECO:0000313" key="19">
    <source>
        <dbReference type="Proteomes" id="UP000295560"/>
    </source>
</evidence>
<evidence type="ECO:0000256" key="14">
    <source>
        <dbReference type="ARBA" id="ARBA00024827"/>
    </source>
</evidence>
<dbReference type="CDD" id="cd16917">
    <property type="entry name" value="HATPase_UhpB-NarQ-NarX-like"/>
    <property type="match status" value="1"/>
</dbReference>
<dbReference type="Gene3D" id="1.20.5.1930">
    <property type="match status" value="1"/>
</dbReference>
<evidence type="ECO:0000256" key="5">
    <source>
        <dbReference type="ARBA" id="ARBA00017322"/>
    </source>
</evidence>
<dbReference type="GO" id="GO:0046983">
    <property type="term" value="F:protein dimerization activity"/>
    <property type="evidence" value="ECO:0007669"/>
    <property type="project" value="InterPro"/>
</dbReference>
<feature type="compositionally biased region" description="Polar residues" evidence="16">
    <location>
        <begin position="387"/>
        <end position="401"/>
    </location>
</feature>
<dbReference type="EC" id="2.7.13.3" evidence="4"/>
<dbReference type="Gene3D" id="3.30.565.10">
    <property type="entry name" value="Histidine kinase-like ATPase, C-terminal domain"/>
    <property type="match status" value="1"/>
</dbReference>
<dbReference type="SUPFAM" id="SSF55781">
    <property type="entry name" value="GAF domain-like"/>
    <property type="match status" value="1"/>
</dbReference>
<dbReference type="AlphaFoldDB" id="A0A4V2PHH4"/>
<dbReference type="InterPro" id="IPR036890">
    <property type="entry name" value="HATPase_C_sf"/>
</dbReference>
<evidence type="ECO:0000313" key="18">
    <source>
        <dbReference type="EMBL" id="TCK20746.1"/>
    </source>
</evidence>
<reference evidence="18 19" key="1">
    <citation type="submission" date="2019-03" db="EMBL/GenBank/DDBJ databases">
        <title>Sequencing the genomes of 1000 actinobacteria strains.</title>
        <authorList>
            <person name="Klenk H.-P."/>
        </authorList>
    </citation>
    <scope>NUCLEOTIDE SEQUENCE [LARGE SCALE GENOMIC DNA]</scope>
    <source>
        <strain evidence="18 19">DSM 44969</strain>
    </source>
</reference>
<dbReference type="InterPro" id="IPR050482">
    <property type="entry name" value="Sensor_HK_TwoCompSys"/>
</dbReference>
<comment type="cofactor">
    <cofactor evidence="2">
        <name>[4Fe-4S] cluster</name>
        <dbReference type="ChEBI" id="CHEBI:49883"/>
    </cofactor>
</comment>
<dbReference type="GO" id="GO:0005737">
    <property type="term" value="C:cytoplasm"/>
    <property type="evidence" value="ECO:0007669"/>
    <property type="project" value="UniProtKB-SubCell"/>
</dbReference>
<proteinExistence type="predicted"/>
<dbReference type="GO" id="GO:0016020">
    <property type="term" value="C:membrane"/>
    <property type="evidence" value="ECO:0007669"/>
    <property type="project" value="InterPro"/>
</dbReference>
<keyword evidence="8" id="KW-0808">Transferase</keyword>
<dbReference type="SMART" id="SM00387">
    <property type="entry name" value="HATPase_c"/>
    <property type="match status" value="1"/>
</dbReference>
<evidence type="ECO:0000256" key="8">
    <source>
        <dbReference type="ARBA" id="ARBA00022679"/>
    </source>
</evidence>
<organism evidence="18 19">
    <name type="scientific">Pseudonocardia endophytica</name>
    <dbReference type="NCBI Taxonomy" id="401976"/>
    <lineage>
        <taxon>Bacteria</taxon>
        <taxon>Bacillati</taxon>
        <taxon>Actinomycetota</taxon>
        <taxon>Actinomycetes</taxon>
        <taxon>Pseudonocardiales</taxon>
        <taxon>Pseudonocardiaceae</taxon>
        <taxon>Pseudonocardia</taxon>
    </lineage>
</organism>
<evidence type="ECO:0000256" key="4">
    <source>
        <dbReference type="ARBA" id="ARBA00012438"/>
    </source>
</evidence>
<evidence type="ECO:0000256" key="1">
    <source>
        <dbReference type="ARBA" id="ARBA00000085"/>
    </source>
</evidence>
<evidence type="ECO:0000256" key="6">
    <source>
        <dbReference type="ARBA" id="ARBA00022485"/>
    </source>
</evidence>
<dbReference type="Pfam" id="PF07730">
    <property type="entry name" value="HisKA_3"/>
    <property type="match status" value="1"/>
</dbReference>
<evidence type="ECO:0000256" key="16">
    <source>
        <dbReference type="SAM" id="MobiDB-lite"/>
    </source>
</evidence>
<evidence type="ECO:0000256" key="15">
    <source>
        <dbReference type="ARBA" id="ARBA00030800"/>
    </source>
</evidence>
<accession>A0A4V2PHH4</accession>
<sequence length="416" mass="44453">MTGRDGMLRGLGLDDPQRENAVLLAIIEATANGPGVEPLAAAVAKVITDATATDVCFVHVLDDTDRSLTLAGATPPFDAQVGTVHLPFGQGVSGWVASMRTPVVIVDDKRSDPRYLPIPELRGEDFTSMVSVPMTSEPAGLAGVLNLHTRSRREFDDGDVRFLLAIGGLLAGAVHQARMHRRLRTREQAHERFSEQLVAAQESERGRLAREIHDGISQRLVSLSYHLDAALTLVDRDDPRQARADLESARDLAGTALGEARTAIGALRPPVLDDLGLGGALTALARDLPVEDVRLELDDERVPEHVEVALYRIAQEALQNVQKHARAAAVAILLEIAGDQVRLSVSDDGVGFDVSPLGPSSGGYGLASVRERADLIRGTARVESRPGSGTTLTITAPLTSPNDEESAENTRLSVTE</sequence>
<keyword evidence="12" id="KW-0902">Two-component regulatory system</keyword>
<keyword evidence="7" id="KW-0963">Cytoplasm</keyword>
<name>A0A4V2PHH4_PSEEN</name>
<evidence type="ECO:0000256" key="2">
    <source>
        <dbReference type="ARBA" id="ARBA00001966"/>
    </source>
</evidence>
<dbReference type="InterPro" id="IPR004358">
    <property type="entry name" value="Sig_transdc_His_kin-like_C"/>
</dbReference>
<keyword evidence="10 18" id="KW-0418">Kinase</keyword>
<dbReference type="InterPro" id="IPR005467">
    <property type="entry name" value="His_kinase_dom"/>
</dbReference>
<evidence type="ECO:0000256" key="3">
    <source>
        <dbReference type="ARBA" id="ARBA00004496"/>
    </source>
</evidence>
<evidence type="ECO:0000256" key="12">
    <source>
        <dbReference type="ARBA" id="ARBA00023012"/>
    </source>
</evidence>
<dbReference type="InterPro" id="IPR003018">
    <property type="entry name" value="GAF"/>
</dbReference>
<keyword evidence="6" id="KW-0004">4Fe-4S</keyword>
<comment type="catalytic activity">
    <reaction evidence="1">
        <text>ATP + protein L-histidine = ADP + protein N-phospho-L-histidine.</text>
        <dbReference type="EC" id="2.7.13.3"/>
    </reaction>
</comment>
<keyword evidence="9" id="KW-0479">Metal-binding</keyword>
<gene>
    <name evidence="18" type="ORF">EV378_4709</name>
</gene>
<dbReference type="Proteomes" id="UP000295560">
    <property type="component" value="Unassembled WGS sequence"/>
</dbReference>
<dbReference type="SUPFAM" id="SSF55874">
    <property type="entry name" value="ATPase domain of HSP90 chaperone/DNA topoisomerase II/histidine kinase"/>
    <property type="match status" value="1"/>
</dbReference>
<dbReference type="InterPro" id="IPR003594">
    <property type="entry name" value="HATPase_dom"/>
</dbReference>
<dbReference type="PROSITE" id="PS50109">
    <property type="entry name" value="HIS_KIN"/>
    <property type="match status" value="1"/>
</dbReference>
<dbReference type="Gene3D" id="3.30.450.40">
    <property type="match status" value="1"/>
</dbReference>
<evidence type="ECO:0000256" key="7">
    <source>
        <dbReference type="ARBA" id="ARBA00022490"/>
    </source>
</evidence>
<dbReference type="SMART" id="SM00065">
    <property type="entry name" value="GAF"/>
    <property type="match status" value="1"/>
</dbReference>
<feature type="region of interest" description="Disordered" evidence="16">
    <location>
        <begin position="383"/>
        <end position="416"/>
    </location>
</feature>
<keyword evidence="11" id="KW-0408">Iron</keyword>
<feature type="domain" description="Histidine kinase" evidence="17">
    <location>
        <begin position="310"/>
        <end position="400"/>
    </location>
</feature>
<dbReference type="GO" id="GO:0051539">
    <property type="term" value="F:4 iron, 4 sulfur cluster binding"/>
    <property type="evidence" value="ECO:0007669"/>
    <property type="project" value="UniProtKB-KW"/>
</dbReference>
<dbReference type="Pfam" id="PF02518">
    <property type="entry name" value="HATPase_c"/>
    <property type="match status" value="1"/>
</dbReference>
<evidence type="ECO:0000256" key="9">
    <source>
        <dbReference type="ARBA" id="ARBA00022723"/>
    </source>
</evidence>
<evidence type="ECO:0000256" key="13">
    <source>
        <dbReference type="ARBA" id="ARBA00023014"/>
    </source>
</evidence>
<dbReference type="InterPro" id="IPR029016">
    <property type="entry name" value="GAF-like_dom_sf"/>
</dbReference>
<keyword evidence="19" id="KW-1185">Reference proteome</keyword>
<comment type="function">
    <text evidence="14">Member of the two-component regulatory system NreB/NreC involved in the control of dissimilatory nitrate/nitrite reduction in response to oxygen. NreB functions as a direct oxygen sensor histidine kinase which is autophosphorylated, in the absence of oxygen, probably at the conserved histidine residue, and transfers its phosphate group probably to a conserved aspartate residue of NreC. NreB/NreC activates the expression of the nitrate (narGHJI) and nitrite (nir) reductase operons, as well as the putative nitrate transporter gene narT.</text>
</comment>
<keyword evidence="13" id="KW-0411">Iron-sulfur</keyword>
<evidence type="ECO:0000259" key="17">
    <source>
        <dbReference type="PROSITE" id="PS50109"/>
    </source>
</evidence>
<dbReference type="EMBL" id="SMFZ01000002">
    <property type="protein sequence ID" value="TCK20746.1"/>
    <property type="molecule type" value="Genomic_DNA"/>
</dbReference>
<evidence type="ECO:0000256" key="10">
    <source>
        <dbReference type="ARBA" id="ARBA00022777"/>
    </source>
</evidence>
<comment type="subcellular location">
    <subcellularLocation>
        <location evidence="3">Cytoplasm</location>
    </subcellularLocation>
</comment>
<dbReference type="InterPro" id="IPR011712">
    <property type="entry name" value="Sig_transdc_His_kin_sub3_dim/P"/>
</dbReference>
<dbReference type="GO" id="GO:0000155">
    <property type="term" value="F:phosphorelay sensor kinase activity"/>
    <property type="evidence" value="ECO:0007669"/>
    <property type="project" value="InterPro"/>
</dbReference>
<protein>
    <recommendedName>
        <fullName evidence="5">Oxygen sensor histidine kinase NreB</fullName>
        <ecNumber evidence="4">2.7.13.3</ecNumber>
    </recommendedName>
    <alternativeName>
        <fullName evidence="15">Nitrogen regulation protein B</fullName>
    </alternativeName>
</protein>
<evidence type="ECO:0000256" key="11">
    <source>
        <dbReference type="ARBA" id="ARBA00023004"/>
    </source>
</evidence>
<dbReference type="PANTHER" id="PTHR24421">
    <property type="entry name" value="NITRATE/NITRITE SENSOR PROTEIN NARX-RELATED"/>
    <property type="match status" value="1"/>
</dbReference>
<dbReference type="PRINTS" id="PR00344">
    <property type="entry name" value="BCTRLSENSOR"/>
</dbReference>
<dbReference type="Pfam" id="PF13185">
    <property type="entry name" value="GAF_2"/>
    <property type="match status" value="1"/>
</dbReference>